<dbReference type="OrthoDB" id="9797527at2"/>
<dbReference type="CDD" id="cd00884">
    <property type="entry name" value="beta_CA_cladeB"/>
    <property type="match status" value="1"/>
</dbReference>
<keyword evidence="4 7" id="KW-0456">Lyase</keyword>
<reference evidence="8" key="1">
    <citation type="journal article" date="2014" name="Int. J. Syst. Evol. Microbiol.">
        <title>Complete genome sequence of Corynebacterium casei LMG S-19264T (=DSM 44701T), isolated from a smear-ripened cheese.</title>
        <authorList>
            <consortium name="US DOE Joint Genome Institute (JGI-PGF)"/>
            <person name="Walter F."/>
            <person name="Albersmeier A."/>
            <person name="Kalinowski J."/>
            <person name="Ruckert C."/>
        </authorList>
    </citation>
    <scope>NUCLEOTIDE SEQUENCE</scope>
    <source>
        <strain evidence="8">CGMCC 1.15360</strain>
    </source>
</reference>
<dbReference type="PROSITE" id="PS00705">
    <property type="entry name" value="PROK_CO2_ANHYDRASE_2"/>
    <property type="match status" value="1"/>
</dbReference>
<feature type="binding site" evidence="6">
    <location>
        <position position="40"/>
    </location>
    <ligand>
        <name>Zn(2+)</name>
        <dbReference type="ChEBI" id="CHEBI:29105"/>
    </ligand>
</feature>
<dbReference type="Proteomes" id="UP000612349">
    <property type="component" value="Unassembled WGS sequence"/>
</dbReference>
<dbReference type="GO" id="GO:0015976">
    <property type="term" value="P:carbon utilization"/>
    <property type="evidence" value="ECO:0007669"/>
    <property type="project" value="InterPro"/>
</dbReference>
<dbReference type="EC" id="4.2.1.1" evidence="2 7"/>
<evidence type="ECO:0000256" key="2">
    <source>
        <dbReference type="ARBA" id="ARBA00012925"/>
    </source>
</evidence>
<dbReference type="RefSeq" id="WP_066775267.1">
    <property type="nucleotide sequence ID" value="NZ_BMIP01000002.1"/>
</dbReference>
<reference evidence="8" key="2">
    <citation type="submission" date="2020-09" db="EMBL/GenBank/DDBJ databases">
        <authorList>
            <person name="Sun Q."/>
            <person name="Zhou Y."/>
        </authorList>
    </citation>
    <scope>NUCLEOTIDE SEQUENCE</scope>
    <source>
        <strain evidence="8">CGMCC 1.15360</strain>
    </source>
</reference>
<dbReference type="EMBL" id="BMIP01000002">
    <property type="protein sequence ID" value="GGD64800.1"/>
    <property type="molecule type" value="Genomic_DNA"/>
</dbReference>
<comment type="catalytic activity">
    <reaction evidence="5 7">
        <text>hydrogencarbonate + H(+) = CO2 + H2O</text>
        <dbReference type="Rhea" id="RHEA:10748"/>
        <dbReference type="ChEBI" id="CHEBI:15377"/>
        <dbReference type="ChEBI" id="CHEBI:15378"/>
        <dbReference type="ChEBI" id="CHEBI:16526"/>
        <dbReference type="ChEBI" id="CHEBI:17544"/>
        <dbReference type="EC" id="4.2.1.1"/>
    </reaction>
</comment>
<proteinExistence type="inferred from homology"/>
<dbReference type="PANTHER" id="PTHR11002">
    <property type="entry name" value="CARBONIC ANHYDRASE"/>
    <property type="match status" value="1"/>
</dbReference>
<evidence type="ECO:0000313" key="8">
    <source>
        <dbReference type="EMBL" id="GGD64800.1"/>
    </source>
</evidence>
<dbReference type="InterPro" id="IPR015892">
    <property type="entry name" value="Carbonic_anhydrase_CS"/>
</dbReference>
<name>A0A916YWY2_9SPHN</name>
<accession>A0A916YWY2</accession>
<comment type="similarity">
    <text evidence="1 7">Belongs to the beta-class carbonic anhydrase family.</text>
</comment>
<dbReference type="SMART" id="SM00947">
    <property type="entry name" value="Pro_CA"/>
    <property type="match status" value="1"/>
</dbReference>
<dbReference type="PROSITE" id="PS00704">
    <property type="entry name" value="PROK_CO2_ANHYDRASE_1"/>
    <property type="match status" value="1"/>
</dbReference>
<dbReference type="InterPro" id="IPR045066">
    <property type="entry name" value="Beta_CA_cladeB"/>
</dbReference>
<dbReference type="PANTHER" id="PTHR11002:SF42">
    <property type="entry name" value="CARBONIC ANHYDRASE 1"/>
    <property type="match status" value="1"/>
</dbReference>
<keyword evidence="3 6" id="KW-0862">Zinc</keyword>
<evidence type="ECO:0000256" key="7">
    <source>
        <dbReference type="RuleBase" id="RU003956"/>
    </source>
</evidence>
<comment type="cofactor">
    <cofactor evidence="6">
        <name>Zn(2+)</name>
        <dbReference type="ChEBI" id="CHEBI:29105"/>
    </cofactor>
    <text evidence="6">Binds 1 zinc ion per subunit.</text>
</comment>
<organism evidence="8 9">
    <name type="scientific">Croceicoccus mobilis</name>
    <dbReference type="NCBI Taxonomy" id="1703339"/>
    <lineage>
        <taxon>Bacteria</taxon>
        <taxon>Pseudomonadati</taxon>
        <taxon>Pseudomonadota</taxon>
        <taxon>Alphaproteobacteria</taxon>
        <taxon>Sphingomonadales</taxon>
        <taxon>Erythrobacteraceae</taxon>
        <taxon>Croceicoccus</taxon>
    </lineage>
</organism>
<feature type="binding site" evidence="6">
    <location>
        <position position="102"/>
    </location>
    <ligand>
        <name>Zn(2+)</name>
        <dbReference type="ChEBI" id="CHEBI:29105"/>
    </ligand>
</feature>
<dbReference type="SUPFAM" id="SSF53056">
    <property type="entry name" value="beta-carbonic anhydrase, cab"/>
    <property type="match status" value="1"/>
</dbReference>
<evidence type="ECO:0000256" key="3">
    <source>
        <dbReference type="ARBA" id="ARBA00022833"/>
    </source>
</evidence>
<keyword evidence="9" id="KW-1185">Reference proteome</keyword>
<evidence type="ECO:0000256" key="6">
    <source>
        <dbReference type="PIRSR" id="PIRSR601765-1"/>
    </source>
</evidence>
<keyword evidence="6" id="KW-0479">Metal-binding</keyword>
<dbReference type="GO" id="GO:0008270">
    <property type="term" value="F:zinc ion binding"/>
    <property type="evidence" value="ECO:0007669"/>
    <property type="project" value="UniProtKB-UniRule"/>
</dbReference>
<gene>
    <name evidence="8" type="primary">cynT</name>
    <name evidence="8" type="ORF">GCM10010990_12880</name>
</gene>
<dbReference type="Pfam" id="PF00484">
    <property type="entry name" value="Pro_CA"/>
    <property type="match status" value="1"/>
</dbReference>
<dbReference type="GO" id="GO:0004089">
    <property type="term" value="F:carbonate dehydratase activity"/>
    <property type="evidence" value="ECO:0007669"/>
    <property type="project" value="UniProtKB-UniRule"/>
</dbReference>
<sequence length="227" mass="24337">MNELIGRVFDFEKRIFPDSAELYGTLTRDGQSPQALMISCADSRIVPEEIMQARPGDLFVCRNAGNIVPPYASMLGGVSATVEYAVAALGVRDIIVCGHSDCGAMKAVAYPDGLEAMPNVAAWLKHGMTAEHVVSSCTPSLEGADRIRAISLENVIAQLNNLRTHPSVARAMASGEMSLHGWFVDIHAGQVLGYDGDKGTWSALRDNEPLPVAHPANARYMLAEAAE</sequence>
<feature type="binding site" evidence="6">
    <location>
        <position position="99"/>
    </location>
    <ligand>
        <name>Zn(2+)</name>
        <dbReference type="ChEBI" id="CHEBI:29105"/>
    </ligand>
</feature>
<evidence type="ECO:0000256" key="1">
    <source>
        <dbReference type="ARBA" id="ARBA00006217"/>
    </source>
</evidence>
<comment type="function">
    <text evidence="7">Reversible hydration of carbon dioxide.</text>
</comment>
<protein>
    <recommendedName>
        <fullName evidence="2 7">Carbonic anhydrase</fullName>
        <ecNumber evidence="2 7">4.2.1.1</ecNumber>
    </recommendedName>
    <alternativeName>
        <fullName evidence="7">Carbonate dehydratase</fullName>
    </alternativeName>
</protein>
<dbReference type="Gene3D" id="3.40.1050.10">
    <property type="entry name" value="Carbonic anhydrase"/>
    <property type="match status" value="1"/>
</dbReference>
<comment type="caution">
    <text evidence="8">The sequence shown here is derived from an EMBL/GenBank/DDBJ whole genome shotgun (WGS) entry which is preliminary data.</text>
</comment>
<evidence type="ECO:0000313" key="9">
    <source>
        <dbReference type="Proteomes" id="UP000612349"/>
    </source>
</evidence>
<dbReference type="InterPro" id="IPR001765">
    <property type="entry name" value="Carbonic_anhydrase"/>
</dbReference>
<dbReference type="AlphaFoldDB" id="A0A916YWY2"/>
<dbReference type="InterPro" id="IPR036874">
    <property type="entry name" value="Carbonic_anhydrase_sf"/>
</dbReference>
<evidence type="ECO:0000256" key="5">
    <source>
        <dbReference type="ARBA" id="ARBA00048348"/>
    </source>
</evidence>
<evidence type="ECO:0000256" key="4">
    <source>
        <dbReference type="ARBA" id="ARBA00023239"/>
    </source>
</evidence>
<feature type="binding site" evidence="6">
    <location>
        <position position="42"/>
    </location>
    <ligand>
        <name>Zn(2+)</name>
        <dbReference type="ChEBI" id="CHEBI:29105"/>
    </ligand>
</feature>